<dbReference type="InterPro" id="IPR035994">
    <property type="entry name" value="Nucleoside_phosphorylase_sf"/>
</dbReference>
<dbReference type="PROSITE" id="PS01232">
    <property type="entry name" value="PNP_UDP_1"/>
    <property type="match status" value="1"/>
</dbReference>
<comment type="catalytic activity">
    <reaction evidence="6">
        <text>uridine + phosphate = alpha-D-ribose 1-phosphate + uracil</text>
        <dbReference type="Rhea" id="RHEA:24388"/>
        <dbReference type="ChEBI" id="CHEBI:16704"/>
        <dbReference type="ChEBI" id="CHEBI:17568"/>
        <dbReference type="ChEBI" id="CHEBI:43474"/>
        <dbReference type="ChEBI" id="CHEBI:57720"/>
        <dbReference type="EC" id="2.4.2.3"/>
    </reaction>
</comment>
<accession>A0A379DD32</accession>
<reference evidence="8 9" key="1">
    <citation type="submission" date="2018-06" db="EMBL/GenBank/DDBJ databases">
        <authorList>
            <consortium name="Pathogen Informatics"/>
            <person name="Doyle S."/>
        </authorList>
    </citation>
    <scope>NUCLEOTIDE SEQUENCE [LARGE SCALE GENOMIC DNA]</scope>
    <source>
        <strain evidence="8 9">NCTC11088</strain>
    </source>
</reference>
<dbReference type="GO" id="GO:0009164">
    <property type="term" value="P:nucleoside catabolic process"/>
    <property type="evidence" value="ECO:0007669"/>
    <property type="project" value="UniProtKB-ARBA"/>
</dbReference>
<comment type="similarity">
    <text evidence="1">Belongs to the PNP/UDP phosphorylase family.</text>
</comment>
<evidence type="ECO:0000256" key="2">
    <source>
        <dbReference type="ARBA" id="ARBA00011888"/>
    </source>
</evidence>
<dbReference type="EC" id="2.4.2.3" evidence="2"/>
<dbReference type="PANTHER" id="PTHR43691">
    <property type="entry name" value="URIDINE PHOSPHORYLASE"/>
    <property type="match status" value="1"/>
</dbReference>
<evidence type="ECO:0000256" key="6">
    <source>
        <dbReference type="ARBA" id="ARBA00048447"/>
    </source>
</evidence>
<protein>
    <recommendedName>
        <fullName evidence="3">Uridine phosphorylase</fullName>
        <ecNumber evidence="2">2.4.2.3</ecNumber>
    </recommendedName>
</protein>
<dbReference type="Pfam" id="PF01048">
    <property type="entry name" value="PNP_UDP_1"/>
    <property type="match status" value="1"/>
</dbReference>
<evidence type="ECO:0000313" key="8">
    <source>
        <dbReference type="EMBL" id="SUB75501.1"/>
    </source>
</evidence>
<dbReference type="AlphaFoldDB" id="A0A379DD32"/>
<keyword evidence="4 8" id="KW-0328">Glycosyltransferase</keyword>
<evidence type="ECO:0000256" key="3">
    <source>
        <dbReference type="ARBA" id="ARBA00021980"/>
    </source>
</evidence>
<feature type="domain" description="Nucleoside phosphorylase" evidence="7">
    <location>
        <begin position="18"/>
        <end position="218"/>
    </location>
</feature>
<dbReference type="GO" id="GO:0004850">
    <property type="term" value="F:uridine phosphorylase activity"/>
    <property type="evidence" value="ECO:0007669"/>
    <property type="project" value="UniProtKB-EC"/>
</dbReference>
<dbReference type="Proteomes" id="UP000254777">
    <property type="component" value="Unassembled WGS sequence"/>
</dbReference>
<proteinExistence type="inferred from homology"/>
<dbReference type="Gene3D" id="3.40.50.1580">
    <property type="entry name" value="Nucleoside phosphorylase domain"/>
    <property type="match status" value="1"/>
</dbReference>
<name>A0A379DD32_9FIRM</name>
<dbReference type="GO" id="GO:0005829">
    <property type="term" value="C:cytosol"/>
    <property type="evidence" value="ECO:0007669"/>
    <property type="project" value="TreeGrafter"/>
</dbReference>
<evidence type="ECO:0000256" key="4">
    <source>
        <dbReference type="ARBA" id="ARBA00022676"/>
    </source>
</evidence>
<evidence type="ECO:0000313" key="9">
    <source>
        <dbReference type="Proteomes" id="UP000254777"/>
    </source>
</evidence>
<dbReference type="CDD" id="cd17767">
    <property type="entry name" value="UP_EcUdp-like"/>
    <property type="match status" value="1"/>
</dbReference>
<sequence>MQKEKTLHIKLNSDNVGRYAIVPGDPARCELIAKHLENSRKIQQNREHTTYEGYLEGEKVVVTSTGMGGPSTAICIEELYKCGVDTFIRIGTGASTSFSVSKGDIVVVNGAVRMEGTGLHYLPMEFPAVPNYSLTKILEETSIELGYKTKVGISITKDSFYTQVEPETKPVGYDLINRWNSYIKGGAVCTAMEEATLFLVSASLNSRAASVLVSATDYENKVSSDISSNGYPINYIDRAIQVGIESLRKIIINDRNKL</sequence>
<dbReference type="EMBL" id="UGTH01000001">
    <property type="protein sequence ID" value="SUB75501.1"/>
    <property type="molecule type" value="Genomic_DNA"/>
</dbReference>
<evidence type="ECO:0000256" key="1">
    <source>
        <dbReference type="ARBA" id="ARBA00010456"/>
    </source>
</evidence>
<dbReference type="SUPFAM" id="SSF53167">
    <property type="entry name" value="Purine and uridine phosphorylases"/>
    <property type="match status" value="1"/>
</dbReference>
<keyword evidence="5 8" id="KW-0808">Transferase</keyword>
<dbReference type="PANTHER" id="PTHR43691:SF11">
    <property type="entry name" value="FI09636P-RELATED"/>
    <property type="match status" value="1"/>
</dbReference>
<evidence type="ECO:0000256" key="5">
    <source>
        <dbReference type="ARBA" id="ARBA00022679"/>
    </source>
</evidence>
<dbReference type="RefSeq" id="WP_004819766.1">
    <property type="nucleotide sequence ID" value="NZ_UGTH01000001.1"/>
</dbReference>
<dbReference type="InterPro" id="IPR018016">
    <property type="entry name" value="Nucleoside_phosphorylase_CS"/>
</dbReference>
<gene>
    <name evidence="8" type="primary">udp_2</name>
    <name evidence="8" type="ORF">NCTC11088_01298</name>
</gene>
<dbReference type="InterPro" id="IPR000845">
    <property type="entry name" value="Nucleoside_phosphorylase_d"/>
</dbReference>
<evidence type="ECO:0000259" key="7">
    <source>
        <dbReference type="Pfam" id="PF01048"/>
    </source>
</evidence>
<organism evidence="8 9">
    <name type="scientific">Peptoniphilus indolicus</name>
    <dbReference type="NCBI Taxonomy" id="33030"/>
    <lineage>
        <taxon>Bacteria</taxon>
        <taxon>Bacillati</taxon>
        <taxon>Bacillota</taxon>
        <taxon>Tissierellia</taxon>
        <taxon>Tissierellales</taxon>
        <taxon>Peptoniphilaceae</taxon>
        <taxon>Peptoniphilus</taxon>
    </lineage>
</organism>